<reference evidence="2" key="1">
    <citation type="submission" date="2021-03" db="EMBL/GenBank/DDBJ databases">
        <title>Draft genome sequence of rust myrtle Austropuccinia psidii MF-1, a brazilian biotype.</title>
        <authorList>
            <person name="Quecine M.C."/>
            <person name="Pachon D.M.R."/>
            <person name="Bonatelli M.L."/>
            <person name="Correr F.H."/>
            <person name="Franceschini L.M."/>
            <person name="Leite T.F."/>
            <person name="Margarido G.R.A."/>
            <person name="Almeida C.A."/>
            <person name="Ferrarezi J.A."/>
            <person name="Labate C.A."/>
        </authorList>
    </citation>
    <scope>NUCLEOTIDE SEQUENCE</scope>
    <source>
        <strain evidence="2">MF-1</strain>
    </source>
</reference>
<organism evidence="2 3">
    <name type="scientific">Austropuccinia psidii MF-1</name>
    <dbReference type="NCBI Taxonomy" id="1389203"/>
    <lineage>
        <taxon>Eukaryota</taxon>
        <taxon>Fungi</taxon>
        <taxon>Dikarya</taxon>
        <taxon>Basidiomycota</taxon>
        <taxon>Pucciniomycotina</taxon>
        <taxon>Pucciniomycetes</taxon>
        <taxon>Pucciniales</taxon>
        <taxon>Sphaerophragmiaceae</taxon>
        <taxon>Austropuccinia</taxon>
    </lineage>
</organism>
<dbReference type="OrthoDB" id="2157866at2759"/>
<gene>
    <name evidence="2" type="ORF">O181_021230</name>
</gene>
<evidence type="ECO:0000313" key="2">
    <source>
        <dbReference type="EMBL" id="MBW0481515.1"/>
    </source>
</evidence>
<feature type="region of interest" description="Disordered" evidence="1">
    <location>
        <begin position="1"/>
        <end position="153"/>
    </location>
</feature>
<feature type="compositionally biased region" description="Basic and acidic residues" evidence="1">
    <location>
        <begin position="103"/>
        <end position="114"/>
    </location>
</feature>
<comment type="caution">
    <text evidence="2">The sequence shown here is derived from an EMBL/GenBank/DDBJ whole genome shotgun (WGS) entry which is preliminary data.</text>
</comment>
<accession>A0A9Q3CFC2</accession>
<feature type="compositionally biased region" description="Basic and acidic residues" evidence="1">
    <location>
        <begin position="214"/>
        <end position="224"/>
    </location>
</feature>
<feature type="compositionally biased region" description="Basic and acidic residues" evidence="1">
    <location>
        <begin position="15"/>
        <end position="46"/>
    </location>
</feature>
<feature type="region of interest" description="Disordered" evidence="1">
    <location>
        <begin position="393"/>
        <end position="418"/>
    </location>
</feature>
<protein>
    <submittedName>
        <fullName evidence="2">Uncharacterized protein</fullName>
    </submittedName>
</protein>
<evidence type="ECO:0000256" key="1">
    <source>
        <dbReference type="SAM" id="MobiDB-lite"/>
    </source>
</evidence>
<proteinExistence type="predicted"/>
<evidence type="ECO:0000313" key="3">
    <source>
        <dbReference type="Proteomes" id="UP000765509"/>
    </source>
</evidence>
<name>A0A9Q3CFC2_9BASI</name>
<keyword evidence="3" id="KW-1185">Reference proteome</keyword>
<dbReference type="EMBL" id="AVOT02006425">
    <property type="protein sequence ID" value="MBW0481515.1"/>
    <property type="molecule type" value="Genomic_DNA"/>
</dbReference>
<dbReference type="Proteomes" id="UP000765509">
    <property type="component" value="Unassembled WGS sequence"/>
</dbReference>
<feature type="region of interest" description="Disordered" evidence="1">
    <location>
        <begin position="203"/>
        <end position="235"/>
    </location>
</feature>
<sequence length="418" mass="48316">MSPVHLSNLGITRNQPEDREGLSRTRRPERGHPEHSGRWQYTERNHTHSAIHPPIQQKPQKRGLEGYVLSSSAPPAPQRSFSMEHGQQVVQPSIKLGRTCSKLPEDMFQRDRLQRPYGNHQRMESRQEAQTPGGEGKQDKGGSSHYPSYRRTAEPGRAYSYSFRLTRSRPTQLSIGFTPFRHQQITGQESLFFIIPGSFQENTRIKGQKQDSFQPKEERDRPNDPEAVGLGERSTQEPEIVVNTSIISSPNNRNITPTQNKHSVVTPEINLKSDALWLQMSQLSEKTQKQFSELQESHWRMKTLTASMDKIVKILQEGHAKLIKASEETIQILNQVFEEQHHCKRDKEHLDQDINKFLNVYQDMKPQLQGHVFDYSYHQEDIKPYALLVKKERSPSQYQNGDNMSYFEKEASRNLPEA</sequence>
<dbReference type="AlphaFoldDB" id="A0A9Q3CFC2"/>